<dbReference type="InterPro" id="IPR011050">
    <property type="entry name" value="Pectin_lyase_fold/virulence"/>
</dbReference>
<evidence type="ECO:0000256" key="1">
    <source>
        <dbReference type="ARBA" id="ARBA00010980"/>
    </source>
</evidence>
<feature type="chain" id="PRO_5002317140" evidence="4">
    <location>
        <begin position="20"/>
        <end position="302"/>
    </location>
</feature>
<dbReference type="GO" id="GO:0005576">
    <property type="term" value="C:extracellular region"/>
    <property type="evidence" value="ECO:0007669"/>
    <property type="project" value="UniProtKB-SubCell"/>
</dbReference>
<dbReference type="Gene3D" id="2.160.20.10">
    <property type="entry name" value="Single-stranded right-handed beta-helix, Pectin lyase-like"/>
    <property type="match status" value="1"/>
</dbReference>
<accession>A0A0D7BJL7</accession>
<dbReference type="EMBL" id="KN880478">
    <property type="protein sequence ID" value="KIY69816.1"/>
    <property type="molecule type" value="Genomic_DNA"/>
</dbReference>
<reference evidence="6 7" key="1">
    <citation type="journal article" date="2015" name="Fungal Genet. Biol.">
        <title>Evolution of novel wood decay mechanisms in Agaricales revealed by the genome sequences of Fistulina hepatica and Cylindrobasidium torrendii.</title>
        <authorList>
            <person name="Floudas D."/>
            <person name="Held B.W."/>
            <person name="Riley R."/>
            <person name="Nagy L.G."/>
            <person name="Koehler G."/>
            <person name="Ransdell A.S."/>
            <person name="Younus H."/>
            <person name="Chow J."/>
            <person name="Chiniquy J."/>
            <person name="Lipzen A."/>
            <person name="Tritt A."/>
            <person name="Sun H."/>
            <person name="Haridas S."/>
            <person name="LaButti K."/>
            <person name="Ohm R.A."/>
            <person name="Kues U."/>
            <person name="Blanchette R.A."/>
            <person name="Grigoriev I.V."/>
            <person name="Minto R.E."/>
            <person name="Hibbett D.S."/>
        </authorList>
    </citation>
    <scope>NUCLEOTIDE SEQUENCE [LARGE SCALE GENOMIC DNA]</scope>
    <source>
        <strain evidence="6 7">FP15055 ss-10</strain>
    </source>
</reference>
<evidence type="ECO:0000313" key="6">
    <source>
        <dbReference type="EMBL" id="KIY69816.1"/>
    </source>
</evidence>
<dbReference type="SUPFAM" id="SSF51126">
    <property type="entry name" value="Pectin lyase-like"/>
    <property type="match status" value="1"/>
</dbReference>
<organism evidence="6 7">
    <name type="scientific">Cylindrobasidium torrendii FP15055 ss-10</name>
    <dbReference type="NCBI Taxonomy" id="1314674"/>
    <lineage>
        <taxon>Eukaryota</taxon>
        <taxon>Fungi</taxon>
        <taxon>Dikarya</taxon>
        <taxon>Basidiomycota</taxon>
        <taxon>Agaricomycotina</taxon>
        <taxon>Agaricomycetes</taxon>
        <taxon>Agaricomycetidae</taxon>
        <taxon>Agaricales</taxon>
        <taxon>Marasmiineae</taxon>
        <taxon>Physalacriaceae</taxon>
        <taxon>Cylindrobasidium</taxon>
    </lineage>
</organism>
<comment type="subcellular location">
    <subcellularLocation>
        <location evidence="3">Secreted</location>
    </subcellularLocation>
</comment>
<gene>
    <name evidence="6" type="ORF">CYLTODRAFT_477548</name>
</gene>
<keyword evidence="2 3" id="KW-0456">Lyase</keyword>
<name>A0A0D7BJL7_9AGAR</name>
<evidence type="ECO:0000313" key="7">
    <source>
        <dbReference type="Proteomes" id="UP000054007"/>
    </source>
</evidence>
<keyword evidence="3" id="KW-0964">Secreted</keyword>
<keyword evidence="3" id="KW-0624">Polysaccharide degradation</keyword>
<dbReference type="STRING" id="1314674.A0A0D7BJL7"/>
<proteinExistence type="inferred from homology"/>
<dbReference type="PANTHER" id="PTHR31683:SF18">
    <property type="entry name" value="PECTATE LYASE 21-RELATED"/>
    <property type="match status" value="1"/>
</dbReference>
<dbReference type="GO" id="GO:0000272">
    <property type="term" value="P:polysaccharide catabolic process"/>
    <property type="evidence" value="ECO:0007669"/>
    <property type="project" value="UniProtKB-KW"/>
</dbReference>
<dbReference type="Proteomes" id="UP000054007">
    <property type="component" value="Unassembled WGS sequence"/>
</dbReference>
<dbReference type="OrthoDB" id="1637350at2759"/>
<comment type="similarity">
    <text evidence="1 3">Belongs to the polysaccharide lyase 1 family.</text>
</comment>
<keyword evidence="7" id="KW-1185">Reference proteome</keyword>
<dbReference type="InterPro" id="IPR002022">
    <property type="entry name" value="Pec_lyase"/>
</dbReference>
<protein>
    <submittedName>
        <fullName evidence="6">Polysaccharide lyase family 1 protein</fullName>
    </submittedName>
</protein>
<evidence type="ECO:0000256" key="3">
    <source>
        <dbReference type="RuleBase" id="RU361173"/>
    </source>
</evidence>
<dbReference type="GO" id="GO:0030570">
    <property type="term" value="F:pectate lyase activity"/>
    <property type="evidence" value="ECO:0007669"/>
    <property type="project" value="InterPro"/>
</dbReference>
<dbReference type="AlphaFoldDB" id="A0A0D7BJL7"/>
<dbReference type="InterPro" id="IPR012334">
    <property type="entry name" value="Pectin_lyas_fold"/>
</dbReference>
<feature type="signal peptide" evidence="4">
    <location>
        <begin position="1"/>
        <end position="19"/>
    </location>
</feature>
<keyword evidence="4" id="KW-0732">Signal</keyword>
<evidence type="ECO:0000256" key="2">
    <source>
        <dbReference type="ARBA" id="ARBA00023239"/>
    </source>
</evidence>
<evidence type="ECO:0000259" key="5">
    <source>
        <dbReference type="SMART" id="SM00656"/>
    </source>
</evidence>
<evidence type="ECO:0000256" key="4">
    <source>
        <dbReference type="SAM" id="SignalP"/>
    </source>
</evidence>
<dbReference type="Pfam" id="PF00544">
    <property type="entry name" value="Pectate_lyase_4"/>
    <property type="match status" value="1"/>
</dbReference>
<dbReference type="SMART" id="SM00656">
    <property type="entry name" value="Amb_all"/>
    <property type="match status" value="1"/>
</dbReference>
<sequence length="302" mass="32270">MHALGLVGAILCEISAVLAAAPVDELVGFGAGVTGGGDAQPLIISTCDELHEEGKRDGAAVLQIETLLDGCGVLDIKSNKTVIGVGSNAGITNGGLKIVDSSNVIIRNLIFHLSVEEKDLLGLSSATNVWIDHCEFSNAGIVGDKDFYDGLLDITHGSDSVTVSWSKFYDHWKGSLIGASDGNGDEDSGHLRVSYHHNTWKAVNSRTPSIRFGTAHIYNSLYQDIPTSGINSRMGAQVLVENSIFSNVSRAIITDLDSDEDGFAAQRGNVFTSAETEITQNATWVPDYQYTCVKNWIPLVVD</sequence>
<feature type="domain" description="Pectate lyase" evidence="5">
    <location>
        <begin position="40"/>
        <end position="251"/>
    </location>
</feature>
<dbReference type="PANTHER" id="PTHR31683">
    <property type="entry name" value="PECTATE LYASE 18-RELATED"/>
    <property type="match status" value="1"/>
</dbReference>
<keyword evidence="3" id="KW-0119">Carbohydrate metabolism</keyword>
<dbReference type="InterPro" id="IPR045032">
    <property type="entry name" value="PEL"/>
</dbReference>